<evidence type="ECO:0000313" key="1">
    <source>
        <dbReference type="EMBL" id="AZK90517.1"/>
    </source>
</evidence>
<accession>A0A3S8S9G1</accession>
<reference evidence="1 2" key="1">
    <citation type="submission" date="2017-02" db="EMBL/GenBank/DDBJ databases">
        <title>Complete genome sequence of Lactobacillus helveticus.</title>
        <authorList>
            <person name="Kim J.F."/>
            <person name="Chung Y."/>
            <person name="Kwak M."/>
        </authorList>
    </citation>
    <scope>NUCLEOTIDE SEQUENCE [LARGE SCALE GENOMIC DNA]</scope>
    <source>
        <strain evidence="1 2">LH5</strain>
    </source>
</reference>
<gene>
    <name evidence="1" type="ORF">LH5_00256</name>
</gene>
<proteinExistence type="predicted"/>
<dbReference type="EMBL" id="CP019581">
    <property type="protein sequence ID" value="AZK90517.1"/>
    <property type="molecule type" value="Genomic_DNA"/>
</dbReference>
<name>A0A3S8S9G1_LACHE</name>
<sequence>MTSFSALFKQMFVQKRRYAHLVLLVQTFAVIFMFLMDLITSNNFAKGFLVFAQNSHPKFWDMIFALGIITTAIGDLVFLGLLCWQNEKINLSQTWHLIPVSDIKLWWINILTSMVQCAYIFVIQVVLGIIVLTFDCMSYGSNFFKLSKNVGFSWSWPDVIGVIEMLLYLIGLVLIIFCFVSFADLLTRTITDQLPGKNSTAIKIFVMAILVIIGVTIAFKINDQLTAAYMRHLMKNSNGYSVDTLPMAIIEFFAGSIILGAINSFLIEKFIEPKIR</sequence>
<organism evidence="1 2">
    <name type="scientific">Lactobacillus helveticus</name>
    <name type="common">Lactobacillus suntoryeus</name>
    <dbReference type="NCBI Taxonomy" id="1587"/>
    <lineage>
        <taxon>Bacteria</taxon>
        <taxon>Bacillati</taxon>
        <taxon>Bacillota</taxon>
        <taxon>Bacilli</taxon>
        <taxon>Lactobacillales</taxon>
        <taxon>Lactobacillaceae</taxon>
        <taxon>Lactobacillus</taxon>
    </lineage>
</organism>
<dbReference type="AlphaFoldDB" id="A0A3S8S9G1"/>
<evidence type="ECO:0000313" key="2">
    <source>
        <dbReference type="Proteomes" id="UP000267945"/>
    </source>
</evidence>
<dbReference type="Proteomes" id="UP000267945">
    <property type="component" value="Chromosome"/>
</dbReference>
<protein>
    <submittedName>
        <fullName evidence="1">Uncharacterized protein</fullName>
    </submittedName>
</protein>
<dbReference type="GeneID" id="99756433"/>
<dbReference type="RefSeq" id="WP_014918682.1">
    <property type="nucleotide sequence ID" value="NZ_CP019581.1"/>
</dbReference>